<keyword evidence="1" id="KW-0805">Transcription regulation</keyword>
<gene>
    <name evidence="4" type="ORF">KI387_014153</name>
</gene>
<dbReference type="Gene3D" id="4.10.280.10">
    <property type="entry name" value="Helix-loop-helix DNA-binding domain"/>
    <property type="match status" value="1"/>
</dbReference>
<dbReference type="GO" id="GO:0046983">
    <property type="term" value="F:protein dimerization activity"/>
    <property type="evidence" value="ECO:0007669"/>
    <property type="project" value="InterPro"/>
</dbReference>
<dbReference type="InterPro" id="IPR011598">
    <property type="entry name" value="bHLH_dom"/>
</dbReference>
<dbReference type="GO" id="GO:0009960">
    <property type="term" value="P:endosperm development"/>
    <property type="evidence" value="ECO:0007669"/>
    <property type="project" value="InterPro"/>
</dbReference>
<keyword evidence="2" id="KW-0804">Transcription</keyword>
<dbReference type="GO" id="GO:0003700">
    <property type="term" value="F:DNA-binding transcription factor activity"/>
    <property type="evidence" value="ECO:0007669"/>
    <property type="project" value="InterPro"/>
</dbReference>
<dbReference type="PANTHER" id="PTHR46772">
    <property type="entry name" value="BHLH DOMAIN-CONTAINING PROTEIN"/>
    <property type="match status" value="1"/>
</dbReference>
<dbReference type="Pfam" id="PF00010">
    <property type="entry name" value="HLH"/>
    <property type="match status" value="1"/>
</dbReference>
<evidence type="ECO:0000256" key="1">
    <source>
        <dbReference type="ARBA" id="ARBA00023015"/>
    </source>
</evidence>
<organism evidence="4 5">
    <name type="scientific">Taxus chinensis</name>
    <name type="common">Chinese yew</name>
    <name type="synonym">Taxus wallichiana var. chinensis</name>
    <dbReference type="NCBI Taxonomy" id="29808"/>
    <lineage>
        <taxon>Eukaryota</taxon>
        <taxon>Viridiplantae</taxon>
        <taxon>Streptophyta</taxon>
        <taxon>Embryophyta</taxon>
        <taxon>Tracheophyta</taxon>
        <taxon>Spermatophyta</taxon>
        <taxon>Pinopsida</taxon>
        <taxon>Pinidae</taxon>
        <taxon>Conifers II</taxon>
        <taxon>Cupressales</taxon>
        <taxon>Taxaceae</taxon>
        <taxon>Taxus</taxon>
    </lineage>
</organism>
<dbReference type="PROSITE" id="PS50888">
    <property type="entry name" value="BHLH"/>
    <property type="match status" value="1"/>
</dbReference>
<dbReference type="Proteomes" id="UP000824469">
    <property type="component" value="Unassembled WGS sequence"/>
</dbReference>
<feature type="non-terminal residue" evidence="4">
    <location>
        <position position="1"/>
    </location>
</feature>
<reference evidence="4 5" key="1">
    <citation type="journal article" date="2021" name="Nat. Plants">
        <title>The Taxus genome provides insights into paclitaxel biosynthesis.</title>
        <authorList>
            <person name="Xiong X."/>
            <person name="Gou J."/>
            <person name="Liao Q."/>
            <person name="Li Y."/>
            <person name="Zhou Q."/>
            <person name="Bi G."/>
            <person name="Li C."/>
            <person name="Du R."/>
            <person name="Wang X."/>
            <person name="Sun T."/>
            <person name="Guo L."/>
            <person name="Liang H."/>
            <person name="Lu P."/>
            <person name="Wu Y."/>
            <person name="Zhang Z."/>
            <person name="Ro D.K."/>
            <person name="Shang Y."/>
            <person name="Huang S."/>
            <person name="Yan J."/>
        </authorList>
    </citation>
    <scope>NUCLEOTIDE SEQUENCE [LARGE SCALE GENOMIC DNA]</scope>
    <source>
        <strain evidence="4">Ta-2019</strain>
    </source>
</reference>
<sequence length="146" mass="16427">QMNELFAQMRSLLPANLTAKSDKASIVKATINYIQSLKCSLAIHSRKPATNILPRAKKSEAMSSESKAHQSPFAKCDKSTCIRYREWDENLTVKYDGKDIFVTINCVNEVNLLPSIILAVESHDTQVMYAFVTVTERLAFVCLQLK</sequence>
<feature type="domain" description="BHLH" evidence="3">
    <location>
        <begin position="1"/>
        <end position="37"/>
    </location>
</feature>
<comment type="caution">
    <text evidence="4">The sequence shown here is derived from an EMBL/GenBank/DDBJ whole genome shotgun (WGS) entry which is preliminary data.</text>
</comment>
<feature type="non-terminal residue" evidence="4">
    <location>
        <position position="146"/>
    </location>
</feature>
<protein>
    <recommendedName>
        <fullName evidence="3">BHLH domain-containing protein</fullName>
    </recommendedName>
</protein>
<evidence type="ECO:0000313" key="4">
    <source>
        <dbReference type="EMBL" id="KAH9302570.1"/>
    </source>
</evidence>
<accession>A0AA38CLL8</accession>
<dbReference type="CDD" id="cd00083">
    <property type="entry name" value="bHLH_SF"/>
    <property type="match status" value="1"/>
</dbReference>
<dbReference type="InterPro" id="IPR044278">
    <property type="entry name" value="BHLH95-like"/>
</dbReference>
<name>A0AA38CLL8_TAXCH</name>
<dbReference type="InterPro" id="IPR036638">
    <property type="entry name" value="HLH_DNA-bd_sf"/>
</dbReference>
<dbReference type="PANTHER" id="PTHR46772:SF8">
    <property type="entry name" value="TRANSCRIPTION FACTOR BHLH95"/>
    <property type="match status" value="1"/>
</dbReference>
<evidence type="ECO:0000256" key="2">
    <source>
        <dbReference type="ARBA" id="ARBA00023163"/>
    </source>
</evidence>
<dbReference type="AlphaFoldDB" id="A0AA38CLL8"/>
<dbReference type="EMBL" id="JAHRHJ020000009">
    <property type="protein sequence ID" value="KAH9302570.1"/>
    <property type="molecule type" value="Genomic_DNA"/>
</dbReference>
<proteinExistence type="predicted"/>
<evidence type="ECO:0000259" key="3">
    <source>
        <dbReference type="PROSITE" id="PS50888"/>
    </source>
</evidence>
<evidence type="ECO:0000313" key="5">
    <source>
        <dbReference type="Proteomes" id="UP000824469"/>
    </source>
</evidence>
<dbReference type="SUPFAM" id="SSF47459">
    <property type="entry name" value="HLH, helix-loop-helix DNA-binding domain"/>
    <property type="match status" value="1"/>
</dbReference>
<keyword evidence="5" id="KW-1185">Reference proteome</keyword>